<evidence type="ECO:0000313" key="2">
    <source>
        <dbReference type="EMBL" id="MFC5407376.1"/>
    </source>
</evidence>
<keyword evidence="1" id="KW-0472">Membrane</keyword>
<keyword evidence="3" id="KW-1185">Reference proteome</keyword>
<evidence type="ECO:0000313" key="3">
    <source>
        <dbReference type="Proteomes" id="UP001596113"/>
    </source>
</evidence>
<feature type="transmembrane region" description="Helical" evidence="1">
    <location>
        <begin position="31"/>
        <end position="56"/>
    </location>
</feature>
<protein>
    <submittedName>
        <fullName evidence="2">Uncharacterized protein</fullName>
    </submittedName>
</protein>
<proteinExistence type="predicted"/>
<dbReference type="EMBL" id="JBHSMI010000067">
    <property type="protein sequence ID" value="MFC5407376.1"/>
    <property type="molecule type" value="Genomic_DNA"/>
</dbReference>
<dbReference type="RefSeq" id="WP_378139982.1">
    <property type="nucleotide sequence ID" value="NZ_JBHSMI010000067.1"/>
</dbReference>
<dbReference type="Proteomes" id="UP001596113">
    <property type="component" value="Unassembled WGS sequence"/>
</dbReference>
<accession>A0ABW0I1H7</accession>
<organism evidence="2 3">
    <name type="scientific">Cohnella soli</name>
    <dbReference type="NCBI Taxonomy" id="425005"/>
    <lineage>
        <taxon>Bacteria</taxon>
        <taxon>Bacillati</taxon>
        <taxon>Bacillota</taxon>
        <taxon>Bacilli</taxon>
        <taxon>Bacillales</taxon>
        <taxon>Paenibacillaceae</taxon>
        <taxon>Cohnella</taxon>
    </lineage>
</organism>
<feature type="transmembrane region" description="Helical" evidence="1">
    <location>
        <begin position="76"/>
        <end position="92"/>
    </location>
</feature>
<comment type="caution">
    <text evidence="2">The sequence shown here is derived from an EMBL/GenBank/DDBJ whole genome shotgun (WGS) entry which is preliminary data.</text>
</comment>
<feature type="transmembrane region" description="Helical" evidence="1">
    <location>
        <begin position="152"/>
        <end position="171"/>
    </location>
</feature>
<gene>
    <name evidence="2" type="ORF">ACFPOF_31990</name>
</gene>
<feature type="transmembrane region" description="Helical" evidence="1">
    <location>
        <begin position="101"/>
        <end position="123"/>
    </location>
</feature>
<evidence type="ECO:0000256" key="1">
    <source>
        <dbReference type="SAM" id="Phobius"/>
    </source>
</evidence>
<reference evidence="3" key="1">
    <citation type="journal article" date="2019" name="Int. J. Syst. Evol. Microbiol.">
        <title>The Global Catalogue of Microorganisms (GCM) 10K type strain sequencing project: providing services to taxonomists for standard genome sequencing and annotation.</title>
        <authorList>
            <consortium name="The Broad Institute Genomics Platform"/>
            <consortium name="The Broad Institute Genome Sequencing Center for Infectious Disease"/>
            <person name="Wu L."/>
            <person name="Ma J."/>
        </authorList>
    </citation>
    <scope>NUCLEOTIDE SEQUENCE [LARGE SCALE GENOMIC DNA]</scope>
    <source>
        <strain evidence="3">CGMCC 1.18575</strain>
    </source>
</reference>
<sequence length="187" mass="22255">MHNPAQVDVQLEKKGLLHRLNTLYHERMLQLFLLITLLHWAEHLTQAYQIWVLHWPRPQALGFLGYYYPWLVHSEWLHYGYALVMLVFFFLLRRGFTGRSLVWWNIALAIQFWHHIEHFLLLIQKVSHTIFFGASSPTSIIQLIAPRVELHLFYNTVVFIPMVVAMFLHMFPSADEKKNMACSCARR</sequence>
<keyword evidence="1" id="KW-0812">Transmembrane</keyword>
<keyword evidence="1" id="KW-1133">Transmembrane helix</keyword>
<name>A0ABW0I1H7_9BACL</name>